<feature type="transmembrane region" description="Helical" evidence="1">
    <location>
        <begin position="20"/>
        <end position="47"/>
    </location>
</feature>
<proteinExistence type="predicted"/>
<keyword evidence="3" id="KW-1185">Reference proteome</keyword>
<organism evidence="2 3">
    <name type="scientific">Trichodelitschia bisporula</name>
    <dbReference type="NCBI Taxonomy" id="703511"/>
    <lineage>
        <taxon>Eukaryota</taxon>
        <taxon>Fungi</taxon>
        <taxon>Dikarya</taxon>
        <taxon>Ascomycota</taxon>
        <taxon>Pezizomycotina</taxon>
        <taxon>Dothideomycetes</taxon>
        <taxon>Dothideomycetes incertae sedis</taxon>
        <taxon>Phaeotrichales</taxon>
        <taxon>Phaeotrichaceae</taxon>
        <taxon>Trichodelitschia</taxon>
    </lineage>
</organism>
<protein>
    <submittedName>
        <fullName evidence="2">Uncharacterized protein</fullName>
    </submittedName>
</protein>
<dbReference type="EMBL" id="ML996708">
    <property type="protein sequence ID" value="KAF2396204.1"/>
    <property type="molecule type" value="Genomic_DNA"/>
</dbReference>
<keyword evidence="1" id="KW-0812">Transmembrane</keyword>
<keyword evidence="1" id="KW-0472">Membrane</keyword>
<accession>A0A6G1HJX3</accession>
<evidence type="ECO:0000313" key="3">
    <source>
        <dbReference type="Proteomes" id="UP000799640"/>
    </source>
</evidence>
<gene>
    <name evidence="2" type="ORF">EJ06DRAFT_534343</name>
</gene>
<evidence type="ECO:0000256" key="1">
    <source>
        <dbReference type="SAM" id="Phobius"/>
    </source>
</evidence>
<dbReference type="Proteomes" id="UP000799640">
    <property type="component" value="Unassembled WGS sequence"/>
</dbReference>
<keyword evidence="1" id="KW-1133">Transmembrane helix</keyword>
<name>A0A6G1HJX3_9PEZI</name>
<sequence length="59" mass="6633">MAPLPDFGTEPRFSPSLIEVLGALNVYFDVLTTLAAWLLGLFLYPLWQLDRIPHTMSSP</sequence>
<reference evidence="2" key="1">
    <citation type="journal article" date="2020" name="Stud. Mycol.">
        <title>101 Dothideomycetes genomes: a test case for predicting lifestyles and emergence of pathogens.</title>
        <authorList>
            <person name="Haridas S."/>
            <person name="Albert R."/>
            <person name="Binder M."/>
            <person name="Bloem J."/>
            <person name="Labutti K."/>
            <person name="Salamov A."/>
            <person name="Andreopoulos B."/>
            <person name="Baker S."/>
            <person name="Barry K."/>
            <person name="Bills G."/>
            <person name="Bluhm B."/>
            <person name="Cannon C."/>
            <person name="Castanera R."/>
            <person name="Culley D."/>
            <person name="Daum C."/>
            <person name="Ezra D."/>
            <person name="Gonzalez J."/>
            <person name="Henrissat B."/>
            <person name="Kuo A."/>
            <person name="Liang C."/>
            <person name="Lipzen A."/>
            <person name="Lutzoni F."/>
            <person name="Magnuson J."/>
            <person name="Mondo S."/>
            <person name="Nolan M."/>
            <person name="Ohm R."/>
            <person name="Pangilinan J."/>
            <person name="Park H.-J."/>
            <person name="Ramirez L."/>
            <person name="Alfaro M."/>
            <person name="Sun H."/>
            <person name="Tritt A."/>
            <person name="Yoshinaga Y."/>
            <person name="Zwiers L.-H."/>
            <person name="Turgeon B."/>
            <person name="Goodwin S."/>
            <person name="Spatafora J."/>
            <person name="Crous P."/>
            <person name="Grigoriev I."/>
        </authorList>
    </citation>
    <scope>NUCLEOTIDE SEQUENCE</scope>
    <source>
        <strain evidence="2">CBS 262.69</strain>
    </source>
</reference>
<dbReference type="AlphaFoldDB" id="A0A6G1HJX3"/>
<evidence type="ECO:0000313" key="2">
    <source>
        <dbReference type="EMBL" id="KAF2396204.1"/>
    </source>
</evidence>